<evidence type="ECO:0000256" key="1">
    <source>
        <dbReference type="ARBA" id="ARBA00004117"/>
    </source>
</evidence>
<accession>A0AAE3WDD0</accession>
<dbReference type="EMBL" id="JANHAX010000003">
    <property type="protein sequence ID" value="MDQ2090554.1"/>
    <property type="molecule type" value="Genomic_DNA"/>
</dbReference>
<dbReference type="Pfam" id="PF00460">
    <property type="entry name" value="Flg_bb_rod"/>
    <property type="match status" value="1"/>
</dbReference>
<dbReference type="AlphaFoldDB" id="A0AAE3WDD0"/>
<sequence>MHDKIEIFRVAAAMARHAGTRQALVAQNIANADTPGYKARDVVPFAELVSRDTGGFYTRATRAGHLNGRDGSLRPEIVAAKDALANPNDNQVTLEAEMLKAVAVKRQHDRALAIYRSGLNILRTSLGRGA</sequence>
<dbReference type="RefSeq" id="WP_306735831.1">
    <property type="nucleotide sequence ID" value="NZ_JANHAX010000003.1"/>
</dbReference>
<evidence type="ECO:0000259" key="2">
    <source>
        <dbReference type="Pfam" id="PF00460"/>
    </source>
</evidence>
<feature type="domain" description="Flagellar basal body rod protein N-terminal" evidence="2">
    <location>
        <begin position="20"/>
        <end position="38"/>
    </location>
</feature>
<proteinExistence type="predicted"/>
<comment type="subcellular location">
    <subcellularLocation>
        <location evidence="1">Bacterial flagellum basal body</location>
    </subcellularLocation>
</comment>
<name>A0AAE3WDD0_9RHOB</name>
<keyword evidence="4" id="KW-1185">Reference proteome</keyword>
<organism evidence="3 4">
    <name type="scientific">Marimonas arenosa</name>
    <dbReference type="NCBI Taxonomy" id="1795305"/>
    <lineage>
        <taxon>Bacteria</taxon>
        <taxon>Pseudomonadati</taxon>
        <taxon>Pseudomonadota</taxon>
        <taxon>Alphaproteobacteria</taxon>
        <taxon>Rhodobacterales</taxon>
        <taxon>Paracoccaceae</taxon>
        <taxon>Marimonas</taxon>
    </lineage>
</organism>
<evidence type="ECO:0000313" key="4">
    <source>
        <dbReference type="Proteomes" id="UP001226762"/>
    </source>
</evidence>
<reference evidence="3" key="2">
    <citation type="submission" date="2023-02" db="EMBL/GenBank/DDBJ databases">
        <title>'Rhodoalgimonas zhirmunskyi' gen. nov., isolated from a red alga.</title>
        <authorList>
            <person name="Nedashkovskaya O.I."/>
            <person name="Otstavnykh N.Y."/>
            <person name="Bystritskaya E.P."/>
            <person name="Balabanova L.A."/>
            <person name="Isaeva M.P."/>
        </authorList>
    </citation>
    <scope>NUCLEOTIDE SEQUENCE</scope>
    <source>
        <strain evidence="3">KCTC 52189</strain>
    </source>
</reference>
<dbReference type="NCBIfam" id="NF009270">
    <property type="entry name" value="PRK12627.1"/>
    <property type="match status" value="1"/>
</dbReference>
<dbReference type="GO" id="GO:0009425">
    <property type="term" value="C:bacterial-type flagellum basal body"/>
    <property type="evidence" value="ECO:0007669"/>
    <property type="project" value="UniProtKB-SubCell"/>
</dbReference>
<comment type="caution">
    <text evidence="3">The sequence shown here is derived from an EMBL/GenBank/DDBJ whole genome shotgun (WGS) entry which is preliminary data.</text>
</comment>
<protein>
    <submittedName>
        <fullName evidence="3">FlgB family protein</fullName>
    </submittedName>
</protein>
<reference evidence="3" key="1">
    <citation type="submission" date="2022-07" db="EMBL/GenBank/DDBJ databases">
        <authorList>
            <person name="Otstavnykh N."/>
            <person name="Isaeva M."/>
            <person name="Bystritskaya E."/>
        </authorList>
    </citation>
    <scope>NUCLEOTIDE SEQUENCE</scope>
    <source>
        <strain evidence="3">KCTC 52189</strain>
    </source>
</reference>
<dbReference type="Proteomes" id="UP001226762">
    <property type="component" value="Unassembled WGS sequence"/>
</dbReference>
<dbReference type="InterPro" id="IPR001444">
    <property type="entry name" value="Flag_bb_rod_N"/>
</dbReference>
<evidence type="ECO:0000313" key="3">
    <source>
        <dbReference type="EMBL" id="MDQ2090554.1"/>
    </source>
</evidence>
<gene>
    <name evidence="3" type="ORF">NO357_11645</name>
</gene>